<dbReference type="GO" id="GO:0005737">
    <property type="term" value="C:cytoplasm"/>
    <property type="evidence" value="ECO:0007669"/>
    <property type="project" value="TreeGrafter"/>
</dbReference>
<dbReference type="OrthoDB" id="9779889at2"/>
<dbReference type="PROSITE" id="PS50076">
    <property type="entry name" value="DNAJ_2"/>
    <property type="match status" value="1"/>
</dbReference>
<protein>
    <submittedName>
        <fullName evidence="3">Molecular chaperone DnaJ</fullName>
    </submittedName>
</protein>
<dbReference type="SUPFAM" id="SSF49493">
    <property type="entry name" value="HSP40/DnaJ peptide-binding domain"/>
    <property type="match status" value="2"/>
</dbReference>
<dbReference type="AlphaFoldDB" id="A0A4V0WMH6"/>
<dbReference type="SUPFAM" id="SSF46565">
    <property type="entry name" value="Chaperone J-domain"/>
    <property type="match status" value="1"/>
</dbReference>
<name>A0A4V0WMH6_9PROT</name>
<keyword evidence="1" id="KW-0143">Chaperone</keyword>
<dbReference type="InterPro" id="IPR036869">
    <property type="entry name" value="J_dom_sf"/>
</dbReference>
<dbReference type="Pfam" id="PF01556">
    <property type="entry name" value="DnaJ_C"/>
    <property type="match status" value="1"/>
</dbReference>
<accession>A0A4P5NZL3</accession>
<evidence type="ECO:0000313" key="4">
    <source>
        <dbReference type="Proteomes" id="UP000315095"/>
    </source>
</evidence>
<dbReference type="CDD" id="cd06257">
    <property type="entry name" value="DnaJ"/>
    <property type="match status" value="1"/>
</dbReference>
<organism evidence="3 4">
    <name type="scientific">Komagataeibacter diospyri</name>
    <dbReference type="NCBI Taxonomy" id="1932662"/>
    <lineage>
        <taxon>Bacteria</taxon>
        <taxon>Pseudomonadati</taxon>
        <taxon>Pseudomonadota</taxon>
        <taxon>Alphaproteobacteria</taxon>
        <taxon>Acetobacterales</taxon>
        <taxon>Acetobacteraceae</taxon>
        <taxon>Komagataeibacter</taxon>
    </lineage>
</organism>
<keyword evidence="4" id="KW-1185">Reference proteome</keyword>
<dbReference type="Proteomes" id="UP000315095">
    <property type="component" value="Unassembled WGS sequence"/>
</dbReference>
<dbReference type="CDD" id="cd10747">
    <property type="entry name" value="DnaJ_C"/>
    <property type="match status" value="1"/>
</dbReference>
<evidence type="ECO:0000259" key="2">
    <source>
        <dbReference type="PROSITE" id="PS50076"/>
    </source>
</evidence>
<dbReference type="Gene3D" id="1.10.287.110">
    <property type="entry name" value="DnaJ domain"/>
    <property type="match status" value="1"/>
</dbReference>
<dbReference type="RefSeq" id="WP_141261156.1">
    <property type="nucleotide sequence ID" value="NZ_BDLU01000037.1"/>
</dbReference>
<dbReference type="Pfam" id="PF00226">
    <property type="entry name" value="DnaJ"/>
    <property type="match status" value="1"/>
</dbReference>
<dbReference type="InterPro" id="IPR008971">
    <property type="entry name" value="HSP40/DnaJ_pept-bd"/>
</dbReference>
<reference evidence="4" key="1">
    <citation type="submission" date="2017-01" db="EMBL/GenBank/DDBJ databases">
        <title>Komagataeibacter sp. MSKU9 whole genome sequencing project.</title>
        <authorList>
            <person name="Matsutani M."/>
            <person name="Naloka K."/>
            <person name="Theeragool G."/>
            <person name="Yakushi T."/>
            <person name="Matsushita K."/>
        </authorList>
    </citation>
    <scope>NUCLEOTIDE SEQUENCE [LARGE SCALE GENOMIC DNA]</scope>
    <source>
        <strain evidence="4">MSKU9</strain>
    </source>
</reference>
<evidence type="ECO:0000313" key="3">
    <source>
        <dbReference type="EMBL" id="GCE83702.1"/>
    </source>
</evidence>
<dbReference type="EMBL" id="BDLU01000037">
    <property type="protein sequence ID" value="GCE83702.1"/>
    <property type="molecule type" value="Genomic_DNA"/>
</dbReference>
<gene>
    <name evidence="3" type="primary">dnaJ</name>
    <name evidence="3" type="ORF">MSKU9_1843</name>
</gene>
<feature type="domain" description="J" evidence="2">
    <location>
        <begin position="4"/>
        <end position="69"/>
    </location>
</feature>
<dbReference type="PANTHER" id="PTHR43096">
    <property type="entry name" value="DNAJ HOMOLOG 1, MITOCHONDRIAL-RELATED"/>
    <property type="match status" value="1"/>
</dbReference>
<dbReference type="InterPro" id="IPR018253">
    <property type="entry name" value="DnaJ_domain_CS"/>
</dbReference>
<dbReference type="SMART" id="SM00271">
    <property type="entry name" value="DnaJ"/>
    <property type="match status" value="1"/>
</dbReference>
<dbReference type="GO" id="GO:0051082">
    <property type="term" value="F:unfolded protein binding"/>
    <property type="evidence" value="ECO:0007669"/>
    <property type="project" value="InterPro"/>
</dbReference>
<evidence type="ECO:0000256" key="1">
    <source>
        <dbReference type="ARBA" id="ARBA00023186"/>
    </source>
</evidence>
<dbReference type="InterPro" id="IPR002939">
    <property type="entry name" value="DnaJ_C"/>
</dbReference>
<dbReference type="InterPro" id="IPR001623">
    <property type="entry name" value="DnaJ_domain"/>
</dbReference>
<dbReference type="PRINTS" id="PR00625">
    <property type="entry name" value="JDOMAIN"/>
</dbReference>
<dbReference type="Gene3D" id="2.60.260.20">
    <property type="entry name" value="Urease metallochaperone UreE, N-terminal domain"/>
    <property type="match status" value="2"/>
</dbReference>
<dbReference type="PROSITE" id="PS00636">
    <property type="entry name" value="DNAJ_1"/>
    <property type="match status" value="1"/>
</dbReference>
<sequence length="315" mass="32949">MSKDPYEVLGVARTASQDDIRKAYRKLAKKYHPDLNPGDKVAEENFKAVGAANALLSDEEQRARFDRGEIDAAGQEKGFGFGGGRGGYRDHAEGAQGFNYGGGQFSEDDLGDIFGTMFGQGGGAGFGGGFRRRPQGPQPGGDRQYALTVSFLDSVNGGTSRITLPGGAQLDVKIPAGITDGQVMRLRGKGDPGIQGGPAGDALITITVAPDSTYTRDGNDIRMSLPVDLKTAVLGGSITIPTPAGSVKMNVPPHSDSGSVLRLRGRGVKAHGKQEAGNLYVKLVVTIGKVDPALEAFLKGTTTDEAKEQGKDKKA</sequence>
<dbReference type="GO" id="GO:0042026">
    <property type="term" value="P:protein refolding"/>
    <property type="evidence" value="ECO:0007669"/>
    <property type="project" value="TreeGrafter"/>
</dbReference>
<dbReference type="PANTHER" id="PTHR43096:SF52">
    <property type="entry name" value="DNAJ HOMOLOG 1, MITOCHONDRIAL-RELATED"/>
    <property type="match status" value="1"/>
</dbReference>
<accession>A0A4V0WMH6</accession>
<comment type="caution">
    <text evidence="3">The sequence shown here is derived from an EMBL/GenBank/DDBJ whole genome shotgun (WGS) entry which is preliminary data.</text>
</comment>
<proteinExistence type="predicted"/>